<feature type="transmembrane region" description="Helical" evidence="1">
    <location>
        <begin position="102"/>
        <end position="120"/>
    </location>
</feature>
<keyword evidence="4" id="KW-1185">Reference proteome</keyword>
<feature type="domain" description="VIT" evidence="2">
    <location>
        <begin position="324"/>
        <end position="456"/>
    </location>
</feature>
<reference evidence="3" key="1">
    <citation type="submission" date="2021-11" db="EMBL/GenBank/DDBJ databases">
        <title>Description of novel Flavobacterium species.</title>
        <authorList>
            <person name="Saticioglu I.B."/>
            <person name="Ay H."/>
            <person name="Altun S."/>
            <person name="Duman M."/>
        </authorList>
    </citation>
    <scope>NUCLEOTIDE SEQUENCE</scope>
    <source>
        <strain evidence="3">F-30</strain>
    </source>
</reference>
<sequence>MKHKLDILESYTQKTGVVISLIVTLFSSIFLIIALLSKEHYWRGYESIDLLSLIFEFVYGVGVSFLILRKRETYIHLAPFLILNWFIGCFSLNTFIPVFQNLPVWVYLATLAFCLSNFFIYRNSDEKGNTSIAFFINGVSFSIILYFALYLIPIMPFSFMGLIALGVGFYGLVPALVIIIHTITIIRYLSNNKIYAVSFSGGFLVVLISMIVFTVGLKIESRKITQLARINSFDQNNELPYYISVSQNLKPNFFNEILLKKDIVYIPLHDIFSFSSFNSFGSKQFNERKINNPFISIAYLFCEDLTLDNDDKINILKSNFDKRLETEEQLWSGDDLFTKSIKEDVKIYPETRLAYTEITMKIACEQESGRNNKEAIYSFQLPEGSVATSLSLWVNGIERKGVLTTKEKAKAAYKQIVGVEYRDPSLMQWKEGNKVVVRVFPINYKTPRTFKCGFTTPLKVEDNQMKYQSLSIKGPNISNAETISRIQTVGNTKIETSKDFELNKNYYINQSKGLDDWEATMPLSKTLQSNSFAWKNKVYEVTEIQKTAIPFTPSEIILDLNSSWTTKQIESFVDLNKKNLFVIINGEKKAIDKDNFKAIELEFEDLHYSLLPLYKMTPNSLIITKCGTFSTNFEELEDSRYLKKIRTGTKERNLKVINISSDINPFWQTVKEQKYVDYFQTSLKNSLELIDKNQFILFKTAPNTVNIEPANIAIQEIPQTSVTKTNGPNHIYRMYAFGKVLDEQVKIQSNYLSHYKNEPISQDTASVTVVSVDELREEEIKIKNDSLFYNKYLNLAKDANIVTPISSLIVLETDADYKNNGIEKNVDTLGNASINNDGAVPEPHEWLLIILGSTILFFYYRKNKKQTI</sequence>
<evidence type="ECO:0000313" key="3">
    <source>
        <dbReference type="EMBL" id="MCC9063489.1"/>
    </source>
</evidence>
<keyword evidence="1" id="KW-0812">Transmembrane</keyword>
<dbReference type="Proteomes" id="UP001430679">
    <property type="component" value="Unassembled WGS sequence"/>
</dbReference>
<evidence type="ECO:0000259" key="2">
    <source>
        <dbReference type="PROSITE" id="PS51468"/>
    </source>
</evidence>
<protein>
    <submittedName>
        <fullName evidence="3">XrtN system VIT domain-containing protein</fullName>
    </submittedName>
</protein>
<feature type="transmembrane region" description="Helical" evidence="1">
    <location>
        <begin position="158"/>
        <end position="182"/>
    </location>
</feature>
<dbReference type="PROSITE" id="PS51468">
    <property type="entry name" value="VIT"/>
    <property type="match status" value="1"/>
</dbReference>
<dbReference type="InterPro" id="IPR013694">
    <property type="entry name" value="VIT"/>
</dbReference>
<dbReference type="InterPro" id="IPR031005">
    <property type="entry name" value="Sorted_by_XrtN"/>
</dbReference>
<keyword evidence="1" id="KW-1133">Transmembrane helix</keyword>
<name>A0ABS8MDI3_9FLAO</name>
<feature type="transmembrane region" description="Helical" evidence="1">
    <location>
        <begin position="16"/>
        <end position="36"/>
    </location>
</feature>
<dbReference type="RefSeq" id="WP_230035733.1">
    <property type="nucleotide sequence ID" value="NZ_JAJJMM010000001.1"/>
</dbReference>
<feature type="transmembrane region" description="Helical" evidence="1">
    <location>
        <begin position="48"/>
        <end position="68"/>
    </location>
</feature>
<feature type="transmembrane region" description="Helical" evidence="1">
    <location>
        <begin position="194"/>
        <end position="217"/>
    </location>
</feature>
<feature type="transmembrane region" description="Helical" evidence="1">
    <location>
        <begin position="75"/>
        <end position="96"/>
    </location>
</feature>
<gene>
    <name evidence="3" type="ORF">LNP81_10855</name>
</gene>
<proteinExistence type="predicted"/>
<organism evidence="3 4">
    <name type="scientific">Flavobacterium piscisymbiosum</name>
    <dbReference type="NCBI Taxonomy" id="2893753"/>
    <lineage>
        <taxon>Bacteria</taxon>
        <taxon>Pseudomonadati</taxon>
        <taxon>Bacteroidota</taxon>
        <taxon>Flavobacteriia</taxon>
        <taxon>Flavobacteriales</taxon>
        <taxon>Flavobacteriaceae</taxon>
        <taxon>Flavobacterium</taxon>
    </lineage>
</organism>
<feature type="transmembrane region" description="Helical" evidence="1">
    <location>
        <begin position="132"/>
        <end position="152"/>
    </location>
</feature>
<keyword evidence="1" id="KW-0472">Membrane</keyword>
<evidence type="ECO:0000313" key="4">
    <source>
        <dbReference type="Proteomes" id="UP001430679"/>
    </source>
</evidence>
<evidence type="ECO:0000256" key="1">
    <source>
        <dbReference type="SAM" id="Phobius"/>
    </source>
</evidence>
<dbReference type="EMBL" id="JAJJMM010000001">
    <property type="protein sequence ID" value="MCC9063489.1"/>
    <property type="molecule type" value="Genomic_DNA"/>
</dbReference>
<dbReference type="Pfam" id="PF08487">
    <property type="entry name" value="VIT"/>
    <property type="match status" value="1"/>
</dbReference>
<comment type="caution">
    <text evidence="3">The sequence shown here is derived from an EMBL/GenBank/DDBJ whole genome shotgun (WGS) entry which is preliminary data.</text>
</comment>
<dbReference type="NCBIfam" id="TIGR04477">
    <property type="entry name" value="sorted_by_XrtN"/>
    <property type="match status" value="1"/>
</dbReference>
<accession>A0ABS8MDI3</accession>